<reference evidence="4 5" key="1">
    <citation type="submission" date="2019-07" db="EMBL/GenBank/DDBJ databases">
        <title>Genomics analysis of Aphanomyces spp. identifies a new class of oomycete effector associated with host adaptation.</title>
        <authorList>
            <person name="Gaulin E."/>
        </authorList>
    </citation>
    <scope>NUCLEOTIDE SEQUENCE [LARGE SCALE GENOMIC DNA]</scope>
    <source>
        <strain evidence="4 5">ATCC 201684</strain>
    </source>
</reference>
<dbReference type="PANTHER" id="PTHR48050:SF13">
    <property type="entry name" value="STEROL 3-BETA-GLUCOSYLTRANSFERASE UGT80A2"/>
    <property type="match status" value="1"/>
</dbReference>
<dbReference type="PANTHER" id="PTHR48050">
    <property type="entry name" value="STEROL 3-BETA-GLUCOSYLTRANSFERASE"/>
    <property type="match status" value="1"/>
</dbReference>
<dbReference type="Pfam" id="PF03033">
    <property type="entry name" value="Glyco_transf_28"/>
    <property type="match status" value="1"/>
</dbReference>
<dbReference type="GO" id="GO:0005975">
    <property type="term" value="P:carbohydrate metabolic process"/>
    <property type="evidence" value="ECO:0007669"/>
    <property type="project" value="InterPro"/>
</dbReference>
<dbReference type="InterPro" id="IPR050426">
    <property type="entry name" value="Glycosyltransferase_28"/>
</dbReference>
<evidence type="ECO:0000313" key="5">
    <source>
        <dbReference type="Proteomes" id="UP000481153"/>
    </source>
</evidence>
<dbReference type="InterPro" id="IPR002213">
    <property type="entry name" value="UDP_glucos_trans"/>
</dbReference>
<name>A0A6G0WT54_9STRA</name>
<dbReference type="FunFam" id="3.40.50.2000:FF:000009">
    <property type="entry name" value="Sterol 3-beta-glucosyltransferase UGT80A2"/>
    <property type="match status" value="1"/>
</dbReference>
<dbReference type="VEuPathDB" id="FungiDB:AeMF1_006626"/>
<organism evidence="4 5">
    <name type="scientific">Aphanomyces euteiches</name>
    <dbReference type="NCBI Taxonomy" id="100861"/>
    <lineage>
        <taxon>Eukaryota</taxon>
        <taxon>Sar</taxon>
        <taxon>Stramenopiles</taxon>
        <taxon>Oomycota</taxon>
        <taxon>Saprolegniomycetes</taxon>
        <taxon>Saprolegniales</taxon>
        <taxon>Verrucalvaceae</taxon>
        <taxon>Aphanomyces</taxon>
    </lineage>
</organism>
<feature type="domain" description="Erythromycin biosynthesis protein CIII-like C-terminal" evidence="3">
    <location>
        <begin position="323"/>
        <end position="408"/>
    </location>
</feature>
<keyword evidence="5" id="KW-1185">Reference proteome</keyword>
<dbReference type="InterPro" id="IPR004276">
    <property type="entry name" value="GlycoTrans_28_N"/>
</dbReference>
<dbReference type="Gene3D" id="3.40.50.2000">
    <property type="entry name" value="Glycogen Phosphorylase B"/>
    <property type="match status" value="2"/>
</dbReference>
<keyword evidence="1" id="KW-0808">Transferase</keyword>
<dbReference type="CDD" id="cd03784">
    <property type="entry name" value="GT1_Gtf-like"/>
    <property type="match status" value="1"/>
</dbReference>
<dbReference type="EMBL" id="VJMJ01000153">
    <property type="protein sequence ID" value="KAF0730678.1"/>
    <property type="molecule type" value="Genomic_DNA"/>
</dbReference>
<feature type="domain" description="Glycosyltransferase family 28 N-terminal" evidence="2">
    <location>
        <begin position="4"/>
        <end position="129"/>
    </location>
</feature>
<dbReference type="SUPFAM" id="SSF53756">
    <property type="entry name" value="UDP-Glycosyltransferase/glycogen phosphorylase"/>
    <property type="match status" value="1"/>
</dbReference>
<dbReference type="Proteomes" id="UP000481153">
    <property type="component" value="Unassembled WGS sequence"/>
</dbReference>
<proteinExistence type="predicted"/>
<dbReference type="AlphaFoldDB" id="A0A6G0WT54"/>
<accession>A0A6G0WT54</accession>
<evidence type="ECO:0000256" key="1">
    <source>
        <dbReference type="ARBA" id="ARBA00022679"/>
    </source>
</evidence>
<protein>
    <submittedName>
        <fullName evidence="4">Uncharacterized protein</fullName>
    </submittedName>
</protein>
<comment type="caution">
    <text evidence="4">The sequence shown here is derived from an EMBL/GenBank/DDBJ whole genome shotgun (WGS) entry which is preliminary data.</text>
</comment>
<dbReference type="GO" id="GO:0016906">
    <property type="term" value="F:sterol 3-beta-glucosyltransferase activity"/>
    <property type="evidence" value="ECO:0007669"/>
    <property type="project" value="UniProtKB-ARBA"/>
</dbReference>
<dbReference type="InterPro" id="IPR010610">
    <property type="entry name" value="EryCIII-like_C"/>
</dbReference>
<gene>
    <name evidence="4" type="ORF">Ae201684_012097</name>
</gene>
<dbReference type="Pfam" id="PF06722">
    <property type="entry name" value="EryCIII-like_C"/>
    <property type="match status" value="1"/>
</dbReference>
<evidence type="ECO:0000259" key="3">
    <source>
        <dbReference type="Pfam" id="PF06722"/>
    </source>
</evidence>
<sequence length="437" mass="48312">MVKIVLVSVGSRGDVQPYCILGQALAARGHDVMIATEQRLESLVVDEFKLPFRRIVGDICSGFFDPEHQRRLRAAKFFEALEIVSNWNSEFDPRAILNSYEAAVREADVVVSGVMSVTETYCLAEKYNVPWIPIFLGTVVLPTSAYPHWIFEDLMPSFLGCCLNRMTYSIIFRKMWQKQQVYINPWRVEVLKLPPIKASMGLLGKLTDSKSITVYQACSLLLASPTRDLPHDYPPGKVDYVGYLFPSAESATVSPTLQAFLSASPDVPVIYIGFGSMPTLDPDQLFQLVVDLCRKANCRAVLVSGWSSLADMPSSDLVCVESSAPHAWLFPKMKCLIHHCGIGTTGAALRSGVPQIPCPILYDQFHNAKKMVALGVALSQVLPKEMTSDRLAADVKAVLRNDSHVQDKAKQYGAYVENESLNSVAKLCDAIEAAKPF</sequence>
<evidence type="ECO:0000313" key="4">
    <source>
        <dbReference type="EMBL" id="KAF0730678.1"/>
    </source>
</evidence>
<evidence type="ECO:0000259" key="2">
    <source>
        <dbReference type="Pfam" id="PF03033"/>
    </source>
</evidence>